<dbReference type="Proteomes" id="UP000000311">
    <property type="component" value="Unassembled WGS sequence"/>
</dbReference>
<keyword evidence="2" id="KW-1185">Reference proteome</keyword>
<evidence type="ECO:0000313" key="1">
    <source>
        <dbReference type="EMBL" id="EFN63534.1"/>
    </source>
</evidence>
<organism evidence="2">
    <name type="scientific">Camponotus floridanus</name>
    <name type="common">Florida carpenter ant</name>
    <dbReference type="NCBI Taxonomy" id="104421"/>
    <lineage>
        <taxon>Eukaryota</taxon>
        <taxon>Metazoa</taxon>
        <taxon>Ecdysozoa</taxon>
        <taxon>Arthropoda</taxon>
        <taxon>Hexapoda</taxon>
        <taxon>Insecta</taxon>
        <taxon>Pterygota</taxon>
        <taxon>Neoptera</taxon>
        <taxon>Endopterygota</taxon>
        <taxon>Hymenoptera</taxon>
        <taxon>Apocrita</taxon>
        <taxon>Aculeata</taxon>
        <taxon>Formicoidea</taxon>
        <taxon>Formicidae</taxon>
        <taxon>Formicinae</taxon>
        <taxon>Camponotus</taxon>
    </lineage>
</organism>
<accession>E2ASQ2</accession>
<dbReference type="EMBL" id="GL442346">
    <property type="protein sequence ID" value="EFN63534.1"/>
    <property type="molecule type" value="Genomic_DNA"/>
</dbReference>
<gene>
    <name evidence="1" type="ORF">EAG_16427</name>
</gene>
<dbReference type="InParanoid" id="E2ASQ2"/>
<sequence>MRSGQRIVSDEEEQVIGVPTAQVTSNMPVLGPSADPTSLRGLLIAVFVLLSLPRCRCTDLGKWNPNSRERVISKFYNFRKVPAPLWPTSVTLLQSSLLSQGAPSKGRIYQLKIFYEAARGDNHKFPRIKMLITLEQEYNSRVSIILNHT</sequence>
<evidence type="ECO:0000313" key="2">
    <source>
        <dbReference type="Proteomes" id="UP000000311"/>
    </source>
</evidence>
<dbReference type="AlphaFoldDB" id="E2ASQ2"/>
<name>E2ASQ2_CAMFO</name>
<protein>
    <submittedName>
        <fullName evidence="1">Uncharacterized protein</fullName>
    </submittedName>
</protein>
<reference evidence="1 2" key="1">
    <citation type="journal article" date="2010" name="Science">
        <title>Genomic comparison of the ants Camponotus floridanus and Harpegnathos saltator.</title>
        <authorList>
            <person name="Bonasio R."/>
            <person name="Zhang G."/>
            <person name="Ye C."/>
            <person name="Mutti N.S."/>
            <person name="Fang X."/>
            <person name="Qin N."/>
            <person name="Donahue G."/>
            <person name="Yang P."/>
            <person name="Li Q."/>
            <person name="Li C."/>
            <person name="Zhang P."/>
            <person name="Huang Z."/>
            <person name="Berger S.L."/>
            <person name="Reinberg D."/>
            <person name="Wang J."/>
            <person name="Liebig J."/>
        </authorList>
    </citation>
    <scope>NUCLEOTIDE SEQUENCE [LARGE SCALE GENOMIC DNA]</scope>
    <source>
        <strain evidence="2">C129</strain>
    </source>
</reference>
<proteinExistence type="predicted"/>
<dbReference type="OrthoDB" id="6071166at2759"/>